<evidence type="ECO:0000259" key="3">
    <source>
        <dbReference type="PROSITE" id="PS51168"/>
    </source>
</evidence>
<dbReference type="GO" id="GO:0046417">
    <property type="term" value="P:chorismate metabolic process"/>
    <property type="evidence" value="ECO:0007669"/>
    <property type="project" value="InterPro"/>
</dbReference>
<reference evidence="4 9" key="1">
    <citation type="submission" date="2019-12" db="EMBL/GenBank/DDBJ databases">
        <title>complete genome sequences of Pseudomonas otitidis str. WP8-S17-CRE-03 isolated from wastewater treatment plant effluent.</title>
        <authorList>
            <person name="Sekizuka T."/>
            <person name="Itokawa K."/>
            <person name="Yatsu K."/>
            <person name="Inamine Y."/>
            <person name="Kuroda M."/>
        </authorList>
    </citation>
    <scope>NUCLEOTIDE SEQUENCE [LARGE SCALE GENOMIC DNA]</scope>
    <source>
        <strain evidence="4 9">WP8-S17-CRE-03</strain>
    </source>
</reference>
<dbReference type="Gene3D" id="1.20.59.10">
    <property type="entry name" value="Chorismate mutase"/>
    <property type="match status" value="1"/>
</dbReference>
<reference evidence="6 7" key="2">
    <citation type="submission" date="2019-12" db="EMBL/GenBank/DDBJ databases">
        <title>Draft genome sequence of Pseudomonas otitidis recovered from a chicken carcass.</title>
        <authorList>
            <person name="Vieira T.R."/>
            <person name="Oliviera E.F.C."/>
            <person name="Silva N.M.V."/>
            <person name="Sambrano G.E."/>
            <person name="Cibulski S.P."/>
            <person name="Cardoso M.R.I."/>
        </authorList>
    </citation>
    <scope>NUCLEOTIDE SEQUENCE [LARGE SCALE GENOMIC DNA]</scope>
    <source>
        <strain evidence="6 7">25_K</strain>
    </source>
</reference>
<evidence type="ECO:0000313" key="4">
    <source>
        <dbReference type="EMBL" id="BBT19284.1"/>
    </source>
</evidence>
<dbReference type="RefSeq" id="WP_142013648.1">
    <property type="nucleotide sequence ID" value="NZ_AP022213.1"/>
</dbReference>
<dbReference type="EMBL" id="AP022213">
    <property type="protein sequence ID" value="BBT19284.1"/>
    <property type="molecule type" value="Genomic_DNA"/>
</dbReference>
<name>A0A679GKF6_9GAMM</name>
<reference evidence="5 8" key="3">
    <citation type="journal article" date="2020" name="Microbiol. Resour. Announc.">
        <title>Complete genome sequence of Pseudomonas otitidis strain MrB4, isolated from Lake Biwa in Japan.</title>
        <authorList>
            <person name="Miyazaki K."/>
            <person name="Hase E."/>
            <person name="Maruya T."/>
        </authorList>
    </citation>
    <scope>NUCLEOTIDE SEQUENCE [LARGE SCALE GENOMIC DNA]</scope>
    <source>
        <strain evidence="5 8">MrB4</strain>
    </source>
</reference>
<dbReference type="SUPFAM" id="SSF48600">
    <property type="entry name" value="Chorismate mutase II"/>
    <property type="match status" value="1"/>
</dbReference>
<dbReference type="GO" id="GO:0009697">
    <property type="term" value="P:salicylic acid biosynthetic process"/>
    <property type="evidence" value="ECO:0007669"/>
    <property type="project" value="TreeGrafter"/>
</dbReference>
<dbReference type="EMBL" id="AP022642">
    <property type="protein sequence ID" value="BCA31313.1"/>
    <property type="molecule type" value="Genomic_DNA"/>
</dbReference>
<dbReference type="AlphaFoldDB" id="A0A679GKF6"/>
<evidence type="ECO:0000313" key="9">
    <source>
        <dbReference type="Proteomes" id="UP000515591"/>
    </source>
</evidence>
<evidence type="ECO:0000313" key="8">
    <source>
        <dbReference type="Proteomes" id="UP000501237"/>
    </source>
</evidence>
<organism evidence="5 8">
    <name type="scientific">Metapseudomonas otitidis</name>
    <dbReference type="NCBI Taxonomy" id="319939"/>
    <lineage>
        <taxon>Bacteria</taxon>
        <taxon>Pseudomonadati</taxon>
        <taxon>Pseudomonadota</taxon>
        <taxon>Gammaproteobacteria</taxon>
        <taxon>Pseudomonadales</taxon>
        <taxon>Pseudomonadaceae</taxon>
        <taxon>Metapseudomonas</taxon>
    </lineage>
</organism>
<keyword evidence="2" id="KW-0413">Isomerase</keyword>
<dbReference type="Pfam" id="PF01817">
    <property type="entry name" value="CM_2"/>
    <property type="match status" value="1"/>
</dbReference>
<dbReference type="GeneID" id="57400516"/>
<dbReference type="InterPro" id="IPR051331">
    <property type="entry name" value="Chorismate_mutase-related"/>
</dbReference>
<dbReference type="PROSITE" id="PS51168">
    <property type="entry name" value="CHORISMATE_MUT_2"/>
    <property type="match status" value="1"/>
</dbReference>
<dbReference type="InterPro" id="IPR036263">
    <property type="entry name" value="Chorismate_II_sf"/>
</dbReference>
<proteinExistence type="predicted"/>
<dbReference type="GO" id="GO:0004106">
    <property type="term" value="F:chorismate mutase activity"/>
    <property type="evidence" value="ECO:0007669"/>
    <property type="project" value="UniProtKB-EC"/>
</dbReference>
<dbReference type="SMART" id="SM00830">
    <property type="entry name" value="CM_2"/>
    <property type="match status" value="1"/>
</dbReference>
<dbReference type="KEGG" id="poj:PtoMrB4_52900"/>
<dbReference type="EC" id="5.4.99.5" evidence="1"/>
<gene>
    <name evidence="6" type="ORF">GO594_06720</name>
    <name evidence="5" type="ORF">PtoMrB4_52900</name>
    <name evidence="4" type="ORF">WP8S17C03_53330</name>
</gene>
<evidence type="ECO:0000313" key="5">
    <source>
        <dbReference type="EMBL" id="BCA31313.1"/>
    </source>
</evidence>
<dbReference type="Proteomes" id="UP000501237">
    <property type="component" value="Chromosome"/>
</dbReference>
<dbReference type="InterPro" id="IPR002701">
    <property type="entry name" value="CM_II_prokaryot"/>
</dbReference>
<dbReference type="Proteomes" id="UP000515591">
    <property type="component" value="Chromosome"/>
</dbReference>
<dbReference type="PANTHER" id="PTHR38041">
    <property type="entry name" value="CHORISMATE MUTASE"/>
    <property type="match status" value="1"/>
</dbReference>
<protein>
    <recommendedName>
        <fullName evidence="1">chorismate mutase</fullName>
        <ecNumber evidence="1">5.4.99.5</ecNumber>
    </recommendedName>
</protein>
<evidence type="ECO:0000256" key="2">
    <source>
        <dbReference type="ARBA" id="ARBA00023235"/>
    </source>
</evidence>
<accession>A0A679GKF6</accession>
<feature type="domain" description="Chorismate mutase" evidence="3">
    <location>
        <begin position="1"/>
        <end position="91"/>
    </location>
</feature>
<evidence type="ECO:0000313" key="6">
    <source>
        <dbReference type="EMBL" id="MWK55661.1"/>
    </source>
</evidence>
<evidence type="ECO:0000313" key="7">
    <source>
        <dbReference type="Proteomes" id="UP000461288"/>
    </source>
</evidence>
<sequence>MVECQSIEQVREQIDALDRRIVQLLAERSGYVRQAARFKTDADAVRAPQRVEQVIAKVRALAAENGAPVEVVEQVYRAMINAFIDAELAEHAALNPSA</sequence>
<evidence type="ECO:0000256" key="1">
    <source>
        <dbReference type="ARBA" id="ARBA00012404"/>
    </source>
</evidence>
<dbReference type="PANTHER" id="PTHR38041:SF1">
    <property type="entry name" value="CHORISMATE MUTASE"/>
    <property type="match status" value="1"/>
</dbReference>
<dbReference type="Proteomes" id="UP000461288">
    <property type="component" value="Unassembled WGS sequence"/>
</dbReference>
<dbReference type="InterPro" id="IPR036979">
    <property type="entry name" value="CM_dom_sf"/>
</dbReference>
<dbReference type="EMBL" id="WTFN01000011">
    <property type="protein sequence ID" value="MWK55661.1"/>
    <property type="molecule type" value="Genomic_DNA"/>
</dbReference>